<dbReference type="Pfam" id="PF04865">
    <property type="entry name" value="Baseplate_J"/>
    <property type="match status" value="1"/>
</dbReference>
<dbReference type="Pfam" id="PF26079">
    <property type="entry name" value="Baseplate_J_C"/>
    <property type="match status" value="1"/>
</dbReference>
<dbReference type="InterPro" id="IPR006949">
    <property type="entry name" value="Barrel_Baseplate_J-like"/>
</dbReference>
<protein>
    <submittedName>
        <fullName evidence="3">Baseplate protein</fullName>
    </submittedName>
</protein>
<dbReference type="Proteomes" id="UP000244892">
    <property type="component" value="Chromosome"/>
</dbReference>
<feature type="domain" description="Baseplate J-like C-terminal" evidence="2">
    <location>
        <begin position="260"/>
        <end position="344"/>
    </location>
</feature>
<dbReference type="EMBL" id="CP029210">
    <property type="protein sequence ID" value="AWI53220.1"/>
    <property type="molecule type" value="Genomic_DNA"/>
</dbReference>
<dbReference type="OrthoDB" id="7012887at2"/>
<dbReference type="KEGG" id="aon:DEH84_07080"/>
<gene>
    <name evidence="3" type="ORF">DEH84_07080</name>
</gene>
<dbReference type="InterPro" id="IPR058530">
    <property type="entry name" value="Baseplate_J-like_C"/>
</dbReference>
<evidence type="ECO:0000259" key="1">
    <source>
        <dbReference type="Pfam" id="PF04865"/>
    </source>
</evidence>
<proteinExistence type="predicted"/>
<keyword evidence="4" id="KW-1185">Reference proteome</keyword>
<sequence>MQASAKALVDVSVGSITRAFIEANAAMALWLQSLVLGVLARSRASTSTGSDLDSWMADYGFARLGAQYASGVVAFSRFTAGASVTIPAGTTVQTADGAWQYTTTAPATLAPTQNTVQVSVAASTPGAGGNAAIGAVSTIVGGLSGVDTVTNAAAFVGGADAETDAAYRARFVVWVNGLSKATGSAIGAAIGAVKAGLTYTITENVTYAGTAQPGHFFVVVDDGTGSPSAGLLASVGSAVEAARGLTSTFAVFAPVVLTANVSVIVTVAGGYDAATVRSSVQLALASYINSLSLGQALPYSRLMQVIYDASPGVTNAATLTLNGGTADLAATAKQVIKAGAITVS</sequence>
<evidence type="ECO:0000313" key="4">
    <source>
        <dbReference type="Proteomes" id="UP000244892"/>
    </source>
</evidence>
<dbReference type="AlphaFoldDB" id="A0A2U8FQH3"/>
<evidence type="ECO:0000259" key="2">
    <source>
        <dbReference type="Pfam" id="PF26079"/>
    </source>
</evidence>
<feature type="domain" description="Baseplate protein J-like barrel" evidence="1">
    <location>
        <begin position="77"/>
        <end position="158"/>
    </location>
</feature>
<dbReference type="PANTHER" id="PTHR37829:SF3">
    <property type="entry name" value="PROTEIN JAYE-RELATED"/>
    <property type="match status" value="1"/>
</dbReference>
<organism evidence="3 4">
    <name type="scientific">Aquabacterium olei</name>
    <dbReference type="NCBI Taxonomy" id="1296669"/>
    <lineage>
        <taxon>Bacteria</taxon>
        <taxon>Pseudomonadati</taxon>
        <taxon>Pseudomonadota</taxon>
        <taxon>Betaproteobacteria</taxon>
        <taxon>Burkholderiales</taxon>
        <taxon>Aquabacterium</taxon>
    </lineage>
</organism>
<accession>A0A2U8FQH3</accession>
<dbReference type="PANTHER" id="PTHR37829">
    <property type="entry name" value="PHAGE-LIKE ELEMENT PBSX PROTEIN XKDT"/>
    <property type="match status" value="1"/>
</dbReference>
<name>A0A2U8FQH3_9BURK</name>
<evidence type="ECO:0000313" key="3">
    <source>
        <dbReference type="EMBL" id="AWI53220.1"/>
    </source>
</evidence>
<reference evidence="3 4" key="1">
    <citation type="submission" date="2018-05" db="EMBL/GenBank/DDBJ databases">
        <title>complete genome sequence of Aquabacterium olei NBRC 110486.</title>
        <authorList>
            <person name="Tang B."/>
            <person name="Chang J."/>
            <person name="Zhang L."/>
            <person name="Yang H."/>
        </authorList>
    </citation>
    <scope>NUCLEOTIDE SEQUENCE [LARGE SCALE GENOMIC DNA]</scope>
    <source>
        <strain evidence="3 4">NBRC 110486</strain>
    </source>
</reference>
<dbReference type="InterPro" id="IPR052399">
    <property type="entry name" value="Phage_Baseplate_Assmbl_Protein"/>
</dbReference>